<protein>
    <submittedName>
        <fullName evidence="8">S-adenosyl-L-methionine-dependent methyltransferase</fullName>
    </submittedName>
</protein>
<evidence type="ECO:0000313" key="8">
    <source>
        <dbReference type="EMBL" id="PWN26126.1"/>
    </source>
</evidence>
<feature type="compositionally biased region" description="Basic and acidic residues" evidence="6">
    <location>
        <begin position="565"/>
        <end position="580"/>
    </location>
</feature>
<keyword evidence="1 5" id="KW-0489">Methyltransferase</keyword>
<accession>A0A316ULG3</accession>
<dbReference type="Pfam" id="PF21148">
    <property type="entry name" value="NSUN5_fdxn-like"/>
    <property type="match status" value="1"/>
</dbReference>
<proteinExistence type="inferred from homology"/>
<dbReference type="InterPro" id="IPR029063">
    <property type="entry name" value="SAM-dependent_MTases_sf"/>
</dbReference>
<dbReference type="GeneID" id="37028551"/>
<dbReference type="OrthoDB" id="435282at2759"/>
<sequence>MSSHFYAHSAHLLLLALERRSSLKSIVARECPLSSASSSHSSSSSFSQSRTYTLAEQKRYLATLINLLAWRGPLEIVVVQSGVEGEKELGKALGQAWKRYEGSGSTKQKHKQTAACHALLLLLVHDMLCSRTKRIAASPAWPPHRALLPHRARLQAELVRLQVAKGKGRMEELRSDWREEVEGDKWVRGRWVRVNARNASMNEMLDWLRSRGYSQAQGDSFPESGRQFLVPSRGSHPENLLLLPLSATPDLLSSALYKEGKVILQDAASCWPAHLLLHNSATPPMHVLDATAAPGNKTSHLSALLSSRPSSSSPQAARITALERDPQRFRTLTAQLKRFACLRPGAGMVTPLQADFLSLDPSSSNPSAREVALRDVTHMLLDPSCSGSGITGRLDWLTATATEEQDEGETEVDEAHEEGMGGGEGEGEGESGRLERLAALQLNMILHAWRSYPSLERVVYSTCSVHRIEDEEVVRKALASPEARGRTARGREYKWALAERRECLPGWPWRGEEGKGEEAERMMRAYPAGEIEDACEGEGKRIHLLRTNGFFAACFVKRWEDEERGTKVSLNERGESRNAEEGEQGGSTSTSSTTAAERKKRKRLRQKASREAKRARGEGEGEGGEPRGEESEEEEEQEEWKGCAD</sequence>
<evidence type="ECO:0000259" key="7">
    <source>
        <dbReference type="PROSITE" id="PS51686"/>
    </source>
</evidence>
<dbReference type="GO" id="GO:0008173">
    <property type="term" value="F:RNA methyltransferase activity"/>
    <property type="evidence" value="ECO:0007669"/>
    <property type="project" value="InterPro"/>
</dbReference>
<dbReference type="SUPFAM" id="SSF53335">
    <property type="entry name" value="S-adenosyl-L-methionine-dependent methyltransferases"/>
    <property type="match status" value="1"/>
</dbReference>
<feature type="compositionally biased region" description="Basic residues" evidence="6">
    <location>
        <begin position="598"/>
        <end position="607"/>
    </location>
</feature>
<feature type="region of interest" description="Disordered" evidence="6">
    <location>
        <begin position="403"/>
        <end position="430"/>
    </location>
</feature>
<feature type="active site" description="Nucleophile" evidence="5">
    <location>
        <position position="463"/>
    </location>
</feature>
<name>A0A316ULG3_9BASI</name>
<organism evidence="8 9">
    <name type="scientific">Jaminaea rosea</name>
    <dbReference type="NCBI Taxonomy" id="1569628"/>
    <lineage>
        <taxon>Eukaryota</taxon>
        <taxon>Fungi</taxon>
        <taxon>Dikarya</taxon>
        <taxon>Basidiomycota</taxon>
        <taxon>Ustilaginomycotina</taxon>
        <taxon>Exobasidiomycetes</taxon>
        <taxon>Microstromatales</taxon>
        <taxon>Microstromatales incertae sedis</taxon>
        <taxon>Jaminaea</taxon>
    </lineage>
</organism>
<feature type="compositionally biased region" description="Low complexity" evidence="6">
    <location>
        <begin position="586"/>
        <end position="595"/>
    </location>
</feature>
<dbReference type="PROSITE" id="PS51686">
    <property type="entry name" value="SAM_MT_RSMB_NOP"/>
    <property type="match status" value="1"/>
</dbReference>
<reference evidence="8 9" key="1">
    <citation type="journal article" date="2018" name="Mol. Biol. Evol.">
        <title>Broad Genomic Sampling Reveals a Smut Pathogenic Ancestry of the Fungal Clade Ustilaginomycotina.</title>
        <authorList>
            <person name="Kijpornyongpan T."/>
            <person name="Mondo S.J."/>
            <person name="Barry K."/>
            <person name="Sandor L."/>
            <person name="Lee J."/>
            <person name="Lipzen A."/>
            <person name="Pangilinan J."/>
            <person name="LaButti K."/>
            <person name="Hainaut M."/>
            <person name="Henrissat B."/>
            <person name="Grigoriev I.V."/>
            <person name="Spatafora J.W."/>
            <person name="Aime M.C."/>
        </authorList>
    </citation>
    <scope>NUCLEOTIDE SEQUENCE [LARGE SCALE GENOMIC DNA]</scope>
    <source>
        <strain evidence="8 9">MCA 5214</strain>
    </source>
</reference>
<dbReference type="PRINTS" id="PR02008">
    <property type="entry name" value="RCMTFAMILY"/>
</dbReference>
<keyword evidence="3 5" id="KW-0949">S-adenosyl-L-methionine</keyword>
<evidence type="ECO:0000256" key="6">
    <source>
        <dbReference type="SAM" id="MobiDB-lite"/>
    </source>
</evidence>
<dbReference type="InterPro" id="IPR001678">
    <property type="entry name" value="MeTrfase_RsmB-F_NOP2_dom"/>
</dbReference>
<feature type="region of interest" description="Disordered" evidence="6">
    <location>
        <begin position="565"/>
        <end position="645"/>
    </location>
</feature>
<dbReference type="InterPro" id="IPR023267">
    <property type="entry name" value="RCMT"/>
</dbReference>
<comment type="caution">
    <text evidence="5">Lacks conserved residue(s) required for the propagation of feature annotation.</text>
</comment>
<dbReference type="Gene3D" id="3.40.50.150">
    <property type="entry name" value="Vaccinia Virus protein VP39"/>
    <property type="match status" value="1"/>
</dbReference>
<keyword evidence="2 5" id="KW-0808">Transferase</keyword>
<dbReference type="GO" id="GO:0070475">
    <property type="term" value="P:rRNA base methylation"/>
    <property type="evidence" value="ECO:0007669"/>
    <property type="project" value="TreeGrafter"/>
</dbReference>
<dbReference type="GO" id="GO:0003723">
    <property type="term" value="F:RNA binding"/>
    <property type="evidence" value="ECO:0007669"/>
    <property type="project" value="UniProtKB-UniRule"/>
</dbReference>
<keyword evidence="4 5" id="KW-0694">RNA-binding</keyword>
<evidence type="ECO:0000256" key="2">
    <source>
        <dbReference type="ARBA" id="ARBA00022679"/>
    </source>
</evidence>
<feature type="binding site" evidence="5">
    <location>
        <position position="355"/>
    </location>
    <ligand>
        <name>S-adenosyl-L-methionine</name>
        <dbReference type="ChEBI" id="CHEBI:59789"/>
    </ligand>
</feature>
<feature type="compositionally biased region" description="Basic and acidic residues" evidence="6">
    <location>
        <begin position="608"/>
        <end position="629"/>
    </location>
</feature>
<evidence type="ECO:0000256" key="1">
    <source>
        <dbReference type="ARBA" id="ARBA00022603"/>
    </source>
</evidence>
<dbReference type="RefSeq" id="XP_025360738.1">
    <property type="nucleotide sequence ID" value="XM_025506728.1"/>
</dbReference>
<evidence type="ECO:0000256" key="4">
    <source>
        <dbReference type="ARBA" id="ARBA00022884"/>
    </source>
</evidence>
<dbReference type="InterPro" id="IPR049560">
    <property type="entry name" value="MeTrfase_RsmB-F_NOP2_cat"/>
</dbReference>
<evidence type="ECO:0000313" key="9">
    <source>
        <dbReference type="Proteomes" id="UP000245884"/>
    </source>
</evidence>
<dbReference type="PANTHER" id="PTHR22807:SF4">
    <property type="entry name" value="28S RRNA (CYTOSINE-C(5))-METHYLTRANSFERASE"/>
    <property type="match status" value="1"/>
</dbReference>
<feature type="binding site" evidence="5">
    <location>
        <position position="382"/>
    </location>
    <ligand>
        <name>S-adenosyl-L-methionine</name>
        <dbReference type="ChEBI" id="CHEBI:59789"/>
    </ligand>
</feature>
<comment type="similarity">
    <text evidence="5">Belongs to the class I-like SAM-binding methyltransferase superfamily. RsmB/NOP family.</text>
</comment>
<dbReference type="EMBL" id="KZ819673">
    <property type="protein sequence ID" value="PWN26126.1"/>
    <property type="molecule type" value="Genomic_DNA"/>
</dbReference>
<feature type="binding site" evidence="5">
    <location>
        <position position="323"/>
    </location>
    <ligand>
        <name>S-adenosyl-L-methionine</name>
        <dbReference type="ChEBI" id="CHEBI:59789"/>
    </ligand>
</feature>
<evidence type="ECO:0000256" key="3">
    <source>
        <dbReference type="ARBA" id="ARBA00022691"/>
    </source>
</evidence>
<evidence type="ECO:0000256" key="5">
    <source>
        <dbReference type="PROSITE-ProRule" id="PRU01023"/>
    </source>
</evidence>
<dbReference type="PANTHER" id="PTHR22807">
    <property type="entry name" value="NOP2 YEAST -RELATED NOL1/NOP2/FMU SUN DOMAIN-CONTAINING"/>
    <property type="match status" value="1"/>
</dbReference>
<feature type="compositionally biased region" description="Acidic residues" evidence="6">
    <location>
        <begin position="403"/>
        <end position="416"/>
    </location>
</feature>
<gene>
    <name evidence="8" type="ORF">BDZ90DRAFT_233697</name>
</gene>
<dbReference type="AlphaFoldDB" id="A0A316ULG3"/>
<dbReference type="STRING" id="1569628.A0A316ULG3"/>
<feature type="domain" description="SAM-dependent MTase RsmB/NOP-type" evidence="7">
    <location>
        <begin position="180"/>
        <end position="558"/>
    </location>
</feature>
<dbReference type="InterPro" id="IPR049561">
    <property type="entry name" value="NSUN5_7_fdxn-like"/>
</dbReference>
<keyword evidence="9" id="KW-1185">Reference proteome</keyword>
<dbReference type="Pfam" id="PF01189">
    <property type="entry name" value="Methyltr_RsmB-F"/>
    <property type="match status" value="1"/>
</dbReference>
<dbReference type="GO" id="GO:0005730">
    <property type="term" value="C:nucleolus"/>
    <property type="evidence" value="ECO:0007669"/>
    <property type="project" value="TreeGrafter"/>
</dbReference>
<dbReference type="Proteomes" id="UP000245884">
    <property type="component" value="Unassembled WGS sequence"/>
</dbReference>